<dbReference type="InterPro" id="IPR050490">
    <property type="entry name" value="Bact_solute-bd_prot1"/>
</dbReference>
<dbReference type="Proteomes" id="UP000218887">
    <property type="component" value="Unassembled WGS sequence"/>
</dbReference>
<dbReference type="AlphaFoldDB" id="A0A2A2IIV4"/>
<feature type="chain" id="PRO_5013013948" evidence="6">
    <location>
        <begin position="26"/>
        <end position="532"/>
    </location>
</feature>
<proteinExistence type="predicted"/>
<name>A0A2A2IIV4_9BACI</name>
<evidence type="ECO:0000256" key="6">
    <source>
        <dbReference type="SAM" id="SignalP"/>
    </source>
</evidence>
<comment type="caution">
    <text evidence="7">The sequence shown here is derived from an EMBL/GenBank/DDBJ whole genome shotgun (WGS) entry which is preliminary data.</text>
</comment>
<dbReference type="Pfam" id="PF01547">
    <property type="entry name" value="SBP_bac_1"/>
    <property type="match status" value="1"/>
</dbReference>
<keyword evidence="3" id="KW-0472">Membrane</keyword>
<evidence type="ECO:0000256" key="1">
    <source>
        <dbReference type="ARBA" id="ARBA00022475"/>
    </source>
</evidence>
<dbReference type="RefSeq" id="WP_095653564.1">
    <property type="nucleotide sequence ID" value="NZ_NPOA01000001.1"/>
</dbReference>
<dbReference type="Gene3D" id="3.40.190.10">
    <property type="entry name" value="Periplasmic binding protein-like II"/>
    <property type="match status" value="2"/>
</dbReference>
<evidence type="ECO:0000256" key="4">
    <source>
        <dbReference type="ARBA" id="ARBA00023139"/>
    </source>
</evidence>
<evidence type="ECO:0000256" key="5">
    <source>
        <dbReference type="ARBA" id="ARBA00023288"/>
    </source>
</evidence>
<keyword evidence="4" id="KW-0564">Palmitate</keyword>
<dbReference type="PANTHER" id="PTHR43649">
    <property type="entry name" value="ARABINOSE-BINDING PROTEIN-RELATED"/>
    <property type="match status" value="1"/>
</dbReference>
<dbReference type="PANTHER" id="PTHR43649:SF33">
    <property type="entry name" value="POLYGALACTURONAN_RHAMNOGALACTURONAN-BINDING PROTEIN YTCQ"/>
    <property type="match status" value="1"/>
</dbReference>
<sequence length="532" mass="60392">MKSQKLFILLAIATMLFMAACSDDASSESTASDEESLENLNESDMPIVKEKITLDMFAGVPPGANDWNDIMIWNEYEEITNIEVNFEQIPSESLIEKRNLVLASGDLPDAFYAADIPPIDIMKYGQQGSFLKLNDLIDEYAPNIKKVFETYPEVEKALTFPDGNIYSLPGVYSPDFLSLIVSSRPWINKEWLEEFDMEEPETTEEFYEYLKTVKEQDPNGSEAIPYGGTNLDGLVGWLRGSFGIGNKGRPYIDLNPESGDVRFYPITEEYKEMVQYLNKLYSEKLIEQNIFSIDQSQYLANAAEGKYGSTVFWSPEDLFGEAGQAYVGLSALKGPHGDQMYTKINHPAYQIGKFAITSENEHPEATMRWIDYFYGDEGSKLAFMGIEGETYEVNDDGEYVYMDHIRNSDEGLTLDQEVAKYLTWVGGIPAILKKDYFQGSEKSPSSLEAADKIEPYIIDEVWGSFTYTAEENNKLSALSADIEKYVDEMLDKFISGDVPLSEWENYVQTIKDMGLDEYMEIQNTAFERYESN</sequence>
<evidence type="ECO:0000313" key="8">
    <source>
        <dbReference type="Proteomes" id="UP000218887"/>
    </source>
</evidence>
<keyword evidence="5" id="KW-0449">Lipoprotein</keyword>
<keyword evidence="2 6" id="KW-0732">Signal</keyword>
<keyword evidence="8" id="KW-1185">Reference proteome</keyword>
<feature type="signal peptide" evidence="6">
    <location>
        <begin position="1"/>
        <end position="25"/>
    </location>
</feature>
<gene>
    <name evidence="7" type="ORF">CIL05_00605</name>
</gene>
<dbReference type="SUPFAM" id="SSF53850">
    <property type="entry name" value="Periplasmic binding protein-like II"/>
    <property type="match status" value="1"/>
</dbReference>
<dbReference type="InterPro" id="IPR006059">
    <property type="entry name" value="SBP"/>
</dbReference>
<dbReference type="PROSITE" id="PS51257">
    <property type="entry name" value="PROKAR_LIPOPROTEIN"/>
    <property type="match status" value="1"/>
</dbReference>
<evidence type="ECO:0000256" key="3">
    <source>
        <dbReference type="ARBA" id="ARBA00023136"/>
    </source>
</evidence>
<reference evidence="7 8" key="1">
    <citation type="submission" date="2017-08" db="EMBL/GenBank/DDBJ databases">
        <title>Virgibacillus indicus sp. nov. and Virgibacillus profoundi sp. nov, two moderately halophilic bacteria isolated from marine sediment by using the Microfluidic Streak Plate.</title>
        <authorList>
            <person name="Xu B."/>
            <person name="Hu B."/>
            <person name="Wang J."/>
            <person name="Zhu Y."/>
            <person name="Huang L."/>
            <person name="Du W."/>
            <person name="Huang Y."/>
        </authorList>
    </citation>
    <scope>NUCLEOTIDE SEQUENCE [LARGE SCALE GENOMIC DNA]</scope>
    <source>
        <strain evidence="7 8">IO3-P3-H5</strain>
    </source>
</reference>
<keyword evidence="1" id="KW-1003">Cell membrane</keyword>
<organism evidence="7 8">
    <name type="scientific">Virgibacillus profundi</name>
    <dbReference type="NCBI Taxonomy" id="2024555"/>
    <lineage>
        <taxon>Bacteria</taxon>
        <taxon>Bacillati</taxon>
        <taxon>Bacillota</taxon>
        <taxon>Bacilli</taxon>
        <taxon>Bacillales</taxon>
        <taxon>Bacillaceae</taxon>
        <taxon>Virgibacillus</taxon>
    </lineage>
</organism>
<protein>
    <submittedName>
        <fullName evidence="7">ABC transporter substrate-binding protein</fullName>
    </submittedName>
</protein>
<dbReference type="OrthoDB" id="9787283at2"/>
<dbReference type="EMBL" id="NPOA01000001">
    <property type="protein sequence ID" value="PAV31194.1"/>
    <property type="molecule type" value="Genomic_DNA"/>
</dbReference>
<evidence type="ECO:0000313" key="7">
    <source>
        <dbReference type="EMBL" id="PAV31194.1"/>
    </source>
</evidence>
<accession>A0A2A2IIV4</accession>
<evidence type="ECO:0000256" key="2">
    <source>
        <dbReference type="ARBA" id="ARBA00022729"/>
    </source>
</evidence>